<dbReference type="PANTHER" id="PTHR24078:SF553">
    <property type="entry name" value="DNAJ HOMOLOG SUBFAMILY B MEMBER 5"/>
    <property type="match status" value="1"/>
</dbReference>
<dbReference type="GO" id="GO:0051087">
    <property type="term" value="F:protein-folding chaperone binding"/>
    <property type="evidence" value="ECO:0007669"/>
    <property type="project" value="TreeGrafter"/>
</dbReference>
<name>A0A5J4VEL0_9EUKA</name>
<dbReference type="CDD" id="cd06257">
    <property type="entry name" value="DnaJ"/>
    <property type="match status" value="1"/>
</dbReference>
<dbReference type="GO" id="GO:0005829">
    <property type="term" value="C:cytosol"/>
    <property type="evidence" value="ECO:0007669"/>
    <property type="project" value="TreeGrafter"/>
</dbReference>
<evidence type="ECO:0000313" key="4">
    <source>
        <dbReference type="EMBL" id="KAA6380889.1"/>
    </source>
</evidence>
<sequence length="510" mass="59262">MSTNYYQILEVERNADAETIRKAYRRLALKYHPDRNPTNKEAATASFKKIGEAYEVLSDVRRRQVYDQLGHYGQGQERPERPSSSPSKTKIFDKQGTKDNTTPNAYNNQHQSSSSSSSHFSTPGGTRFNTDHIFTDYQSPFHPQQSSSSSFFNQQSAFKTPSNVNINYTQQTTTFSTPKVSFTHTPSAFDFSSFKFKDPFQMFSEVFSSSFSSSNPHSDAKFKFFTDPFQTPKQNQNQNQSNTQNNNQSYSQSHTHTQQVQYSFPQSPFNKQTPSFNTNTSQFPQQDTAIIRDLLISLGDLFRGCTKRFKIERTVVDIEKSISANSGEKEQFKKKYMDKEERDEKGRIMRINTQQSLSSIQLFKTIHFTKDMKMLQFEIKAGFKEGTRITFEKCGDEHVEKFQIEVEVAQTQTNNSQDKLDQQQNQKKRNEIVQLQYLIPPADVVFVVKCKVNRYYERKGFDLHLYLGDWKQWKDNEYISDGNILIPSLDYDESKEYDNDNDDIERDIIN</sequence>
<dbReference type="InterPro" id="IPR002939">
    <property type="entry name" value="DnaJ_C"/>
</dbReference>
<evidence type="ECO:0000256" key="2">
    <source>
        <dbReference type="SAM" id="MobiDB-lite"/>
    </source>
</evidence>
<reference evidence="4 5" key="1">
    <citation type="submission" date="2019-03" db="EMBL/GenBank/DDBJ databases">
        <title>Single cell metagenomics reveals metabolic interactions within the superorganism composed of flagellate Streblomastix strix and complex community of Bacteroidetes bacteria on its surface.</title>
        <authorList>
            <person name="Treitli S.C."/>
            <person name="Kolisko M."/>
            <person name="Husnik F."/>
            <person name="Keeling P."/>
            <person name="Hampl V."/>
        </authorList>
    </citation>
    <scope>NUCLEOTIDE SEQUENCE [LARGE SCALE GENOMIC DNA]</scope>
    <source>
        <strain evidence="4">ST1C</strain>
    </source>
</reference>
<dbReference type="OrthoDB" id="442087at2759"/>
<dbReference type="InterPro" id="IPR001623">
    <property type="entry name" value="DnaJ_domain"/>
</dbReference>
<gene>
    <name evidence="4" type="ORF">EZS28_023583</name>
</gene>
<dbReference type="PRINTS" id="PR00625">
    <property type="entry name" value="JDOMAIN"/>
</dbReference>
<dbReference type="EMBL" id="SNRW01007657">
    <property type="protein sequence ID" value="KAA6380889.1"/>
    <property type="molecule type" value="Genomic_DNA"/>
</dbReference>
<dbReference type="Proteomes" id="UP000324800">
    <property type="component" value="Unassembled WGS sequence"/>
</dbReference>
<evidence type="ECO:0000313" key="5">
    <source>
        <dbReference type="Proteomes" id="UP000324800"/>
    </source>
</evidence>
<feature type="compositionally biased region" description="Polar residues" evidence="2">
    <location>
        <begin position="119"/>
        <end position="128"/>
    </location>
</feature>
<dbReference type="InterPro" id="IPR051339">
    <property type="entry name" value="DnaJ_subfamily_B"/>
</dbReference>
<feature type="domain" description="J" evidence="3">
    <location>
        <begin position="4"/>
        <end position="70"/>
    </location>
</feature>
<feature type="region of interest" description="Disordered" evidence="2">
    <location>
        <begin position="70"/>
        <end position="153"/>
    </location>
</feature>
<feature type="compositionally biased region" description="Low complexity" evidence="2">
    <location>
        <begin position="138"/>
        <end position="153"/>
    </location>
</feature>
<feature type="non-terminal residue" evidence="4">
    <location>
        <position position="510"/>
    </location>
</feature>
<evidence type="ECO:0000259" key="3">
    <source>
        <dbReference type="PROSITE" id="PS50076"/>
    </source>
</evidence>
<dbReference type="Gene3D" id="1.10.287.110">
    <property type="entry name" value="DnaJ domain"/>
    <property type="match status" value="1"/>
</dbReference>
<feature type="compositionally biased region" description="Polar residues" evidence="2">
    <location>
        <begin position="264"/>
        <end position="282"/>
    </location>
</feature>
<dbReference type="InterPro" id="IPR018253">
    <property type="entry name" value="DnaJ_domain_CS"/>
</dbReference>
<dbReference type="PROSITE" id="PS00636">
    <property type="entry name" value="DNAJ_1"/>
    <property type="match status" value="1"/>
</dbReference>
<evidence type="ECO:0000256" key="1">
    <source>
        <dbReference type="ARBA" id="ARBA00023186"/>
    </source>
</evidence>
<dbReference type="SUPFAM" id="SSF49493">
    <property type="entry name" value="HSP40/DnaJ peptide-binding domain"/>
    <property type="match status" value="1"/>
</dbReference>
<accession>A0A5J4VEL0</accession>
<organism evidence="4 5">
    <name type="scientific">Streblomastix strix</name>
    <dbReference type="NCBI Taxonomy" id="222440"/>
    <lineage>
        <taxon>Eukaryota</taxon>
        <taxon>Metamonada</taxon>
        <taxon>Preaxostyla</taxon>
        <taxon>Oxymonadida</taxon>
        <taxon>Streblomastigidae</taxon>
        <taxon>Streblomastix</taxon>
    </lineage>
</organism>
<dbReference type="SMART" id="SM00271">
    <property type="entry name" value="DnaJ"/>
    <property type="match status" value="1"/>
</dbReference>
<dbReference type="SUPFAM" id="SSF46565">
    <property type="entry name" value="Chaperone J-domain"/>
    <property type="match status" value="1"/>
</dbReference>
<feature type="compositionally biased region" description="Low complexity" evidence="2">
    <location>
        <begin position="234"/>
        <end position="263"/>
    </location>
</feature>
<dbReference type="GO" id="GO:0051082">
    <property type="term" value="F:unfolded protein binding"/>
    <property type="evidence" value="ECO:0007669"/>
    <property type="project" value="InterPro"/>
</dbReference>
<feature type="compositionally biased region" description="Polar residues" evidence="2">
    <location>
        <begin position="98"/>
        <end position="111"/>
    </location>
</feature>
<dbReference type="GO" id="GO:0006457">
    <property type="term" value="P:protein folding"/>
    <property type="evidence" value="ECO:0007669"/>
    <property type="project" value="InterPro"/>
</dbReference>
<keyword evidence="1" id="KW-0143">Chaperone</keyword>
<dbReference type="Pfam" id="PF01556">
    <property type="entry name" value="DnaJ_C"/>
    <property type="match status" value="1"/>
</dbReference>
<comment type="caution">
    <text evidence="4">The sequence shown here is derived from an EMBL/GenBank/DDBJ whole genome shotgun (WGS) entry which is preliminary data.</text>
</comment>
<protein>
    <submittedName>
        <fullName evidence="4">Putative dnaJ subfamily B member 13</fullName>
    </submittedName>
</protein>
<dbReference type="PROSITE" id="PS50076">
    <property type="entry name" value="DNAJ_2"/>
    <property type="match status" value="1"/>
</dbReference>
<dbReference type="Gene3D" id="2.60.260.20">
    <property type="entry name" value="Urease metallochaperone UreE, N-terminal domain"/>
    <property type="match status" value="1"/>
</dbReference>
<dbReference type="AlphaFoldDB" id="A0A5J4VEL0"/>
<dbReference type="Pfam" id="PF00226">
    <property type="entry name" value="DnaJ"/>
    <property type="match status" value="1"/>
</dbReference>
<dbReference type="PANTHER" id="PTHR24078">
    <property type="entry name" value="DNAJ HOMOLOG SUBFAMILY C MEMBER"/>
    <property type="match status" value="1"/>
</dbReference>
<proteinExistence type="predicted"/>
<dbReference type="InterPro" id="IPR008971">
    <property type="entry name" value="HSP40/DnaJ_pept-bd"/>
</dbReference>
<dbReference type="InterPro" id="IPR036869">
    <property type="entry name" value="J_dom_sf"/>
</dbReference>
<feature type="region of interest" description="Disordered" evidence="2">
    <location>
        <begin position="227"/>
        <end position="282"/>
    </location>
</feature>